<feature type="domain" description="VOC" evidence="1">
    <location>
        <begin position="11"/>
        <end position="128"/>
    </location>
</feature>
<dbReference type="EMBL" id="FZOD01000065">
    <property type="protein sequence ID" value="SNT56774.1"/>
    <property type="molecule type" value="Genomic_DNA"/>
</dbReference>
<gene>
    <name evidence="2" type="ORF">SAMN05216276_106511</name>
</gene>
<dbReference type="InterPro" id="IPR041581">
    <property type="entry name" value="Glyoxalase_6"/>
</dbReference>
<protein>
    <recommendedName>
        <fullName evidence="1">VOC domain-containing protein</fullName>
    </recommendedName>
</protein>
<evidence type="ECO:0000259" key="1">
    <source>
        <dbReference type="PROSITE" id="PS51819"/>
    </source>
</evidence>
<reference evidence="2 3" key="1">
    <citation type="submission" date="2017-06" db="EMBL/GenBank/DDBJ databases">
        <authorList>
            <person name="Kim H.J."/>
            <person name="Triplett B.A."/>
        </authorList>
    </citation>
    <scope>NUCLEOTIDE SEQUENCE [LARGE SCALE GENOMIC DNA]</scope>
    <source>
        <strain evidence="2 3">CGMCC 4.2132</strain>
    </source>
</reference>
<organism evidence="2 3">
    <name type="scientific">Streptosporangium subroseum</name>
    <dbReference type="NCBI Taxonomy" id="106412"/>
    <lineage>
        <taxon>Bacteria</taxon>
        <taxon>Bacillati</taxon>
        <taxon>Actinomycetota</taxon>
        <taxon>Actinomycetes</taxon>
        <taxon>Streptosporangiales</taxon>
        <taxon>Streptosporangiaceae</taxon>
        <taxon>Streptosporangium</taxon>
    </lineage>
</organism>
<sequence length="134" mass="14733">MTEDQAQRSGLVEWMALTIDCPEPNVMAQFYATLLGGKVTRQTPDGANVDVAGRLLNFRAAPDYKPPTWPSPEVPLHSHFEYVVEDPDAVAQQLLPLGASLAQHQDPDDPHLVVMLDPAGHPFCLIRSSAARRH</sequence>
<dbReference type="Proteomes" id="UP000198282">
    <property type="component" value="Unassembled WGS sequence"/>
</dbReference>
<proteinExistence type="predicted"/>
<dbReference type="PROSITE" id="PS51819">
    <property type="entry name" value="VOC"/>
    <property type="match status" value="1"/>
</dbReference>
<dbReference type="Pfam" id="PF18029">
    <property type="entry name" value="Glyoxalase_6"/>
    <property type="match status" value="1"/>
</dbReference>
<name>A0A239NQX7_9ACTN</name>
<dbReference type="Gene3D" id="3.10.180.10">
    <property type="entry name" value="2,3-Dihydroxybiphenyl 1,2-Dioxygenase, domain 1"/>
    <property type="match status" value="1"/>
</dbReference>
<keyword evidence="3" id="KW-1185">Reference proteome</keyword>
<dbReference type="SUPFAM" id="SSF54593">
    <property type="entry name" value="Glyoxalase/Bleomycin resistance protein/Dihydroxybiphenyl dioxygenase"/>
    <property type="match status" value="1"/>
</dbReference>
<evidence type="ECO:0000313" key="2">
    <source>
        <dbReference type="EMBL" id="SNT56774.1"/>
    </source>
</evidence>
<dbReference type="PANTHER" id="PTHR35908:SF1">
    <property type="entry name" value="CONSERVED PROTEIN"/>
    <property type="match status" value="1"/>
</dbReference>
<dbReference type="AlphaFoldDB" id="A0A239NQX7"/>
<dbReference type="InterPro" id="IPR037523">
    <property type="entry name" value="VOC_core"/>
</dbReference>
<dbReference type="OrthoDB" id="1645442at2"/>
<dbReference type="PANTHER" id="PTHR35908">
    <property type="entry name" value="HYPOTHETICAL FUSION PROTEIN"/>
    <property type="match status" value="1"/>
</dbReference>
<accession>A0A239NQX7</accession>
<evidence type="ECO:0000313" key="3">
    <source>
        <dbReference type="Proteomes" id="UP000198282"/>
    </source>
</evidence>
<dbReference type="CDD" id="cd06587">
    <property type="entry name" value="VOC"/>
    <property type="match status" value="1"/>
</dbReference>
<dbReference type="RefSeq" id="WP_089212373.1">
    <property type="nucleotide sequence ID" value="NZ_FZOD01000065.1"/>
</dbReference>
<dbReference type="InterPro" id="IPR029068">
    <property type="entry name" value="Glyas_Bleomycin-R_OHBP_Dase"/>
</dbReference>